<comment type="cofactor">
    <cofactor evidence="1">
        <name>Mg(2+)</name>
        <dbReference type="ChEBI" id="CHEBI:18420"/>
    </cofactor>
</comment>
<keyword evidence="4" id="KW-0500">Molybdenum</keyword>
<dbReference type="GO" id="GO:0046872">
    <property type="term" value="F:metal ion binding"/>
    <property type="evidence" value="ECO:0007669"/>
    <property type="project" value="UniProtKB-KW"/>
</dbReference>
<evidence type="ECO:0000313" key="11">
    <source>
        <dbReference type="EMBL" id="VAW51940.1"/>
    </source>
</evidence>
<evidence type="ECO:0000256" key="3">
    <source>
        <dbReference type="ARBA" id="ARBA00013269"/>
    </source>
</evidence>
<dbReference type="InterPro" id="IPR036135">
    <property type="entry name" value="MoeA_linker/N_sf"/>
</dbReference>
<keyword evidence="7" id="KW-0460">Magnesium</keyword>
<dbReference type="NCBIfam" id="NF045515">
    <property type="entry name" value="Glp_gephyrin"/>
    <property type="match status" value="1"/>
</dbReference>
<evidence type="ECO:0000256" key="9">
    <source>
        <dbReference type="ARBA" id="ARBA00047317"/>
    </source>
</evidence>
<dbReference type="SUPFAM" id="SSF63867">
    <property type="entry name" value="MoeA C-terminal domain-like"/>
    <property type="match status" value="1"/>
</dbReference>
<dbReference type="InterPro" id="IPR008284">
    <property type="entry name" value="MoCF_biosynth_CS"/>
</dbReference>
<dbReference type="AlphaFoldDB" id="A0A3B0WHI4"/>
<dbReference type="EC" id="2.10.1.1" evidence="3"/>
<dbReference type="SMART" id="SM00852">
    <property type="entry name" value="MoCF_biosynth"/>
    <property type="match status" value="1"/>
</dbReference>
<evidence type="ECO:0000256" key="7">
    <source>
        <dbReference type="ARBA" id="ARBA00022842"/>
    </source>
</evidence>
<reference evidence="11" key="1">
    <citation type="submission" date="2018-06" db="EMBL/GenBank/DDBJ databases">
        <authorList>
            <person name="Zhirakovskaya E."/>
        </authorList>
    </citation>
    <scope>NUCLEOTIDE SEQUENCE</scope>
</reference>
<dbReference type="Pfam" id="PF03453">
    <property type="entry name" value="MoeA_N"/>
    <property type="match status" value="1"/>
</dbReference>
<evidence type="ECO:0000256" key="1">
    <source>
        <dbReference type="ARBA" id="ARBA00001946"/>
    </source>
</evidence>
<dbReference type="NCBIfam" id="TIGR00177">
    <property type="entry name" value="molyb_syn"/>
    <property type="match status" value="1"/>
</dbReference>
<feature type="domain" description="MoaB/Mog" evidence="10">
    <location>
        <begin position="196"/>
        <end position="333"/>
    </location>
</feature>
<organism evidence="11">
    <name type="scientific">hydrothermal vent metagenome</name>
    <dbReference type="NCBI Taxonomy" id="652676"/>
    <lineage>
        <taxon>unclassified sequences</taxon>
        <taxon>metagenomes</taxon>
        <taxon>ecological metagenomes</taxon>
    </lineage>
</organism>
<evidence type="ECO:0000256" key="8">
    <source>
        <dbReference type="ARBA" id="ARBA00023150"/>
    </source>
</evidence>
<accession>A0A3B0WHI4</accession>
<dbReference type="Pfam" id="PF00994">
    <property type="entry name" value="MoCF_biosynth"/>
    <property type="match status" value="1"/>
</dbReference>
<dbReference type="InterPro" id="IPR005110">
    <property type="entry name" value="MoeA_linker/N"/>
</dbReference>
<dbReference type="CDD" id="cd00887">
    <property type="entry name" value="MoeA"/>
    <property type="match status" value="1"/>
</dbReference>
<dbReference type="Gene3D" id="3.90.105.10">
    <property type="entry name" value="Molybdopterin biosynthesis moea protein, domain 2"/>
    <property type="match status" value="1"/>
</dbReference>
<evidence type="ECO:0000256" key="4">
    <source>
        <dbReference type="ARBA" id="ARBA00022505"/>
    </source>
</evidence>
<dbReference type="GO" id="GO:0005829">
    <property type="term" value="C:cytosol"/>
    <property type="evidence" value="ECO:0007669"/>
    <property type="project" value="TreeGrafter"/>
</dbReference>
<dbReference type="Gene3D" id="2.40.340.10">
    <property type="entry name" value="MoeA, C-terminal, domain IV"/>
    <property type="match status" value="1"/>
</dbReference>
<dbReference type="Pfam" id="PF03454">
    <property type="entry name" value="MoeA_C"/>
    <property type="match status" value="1"/>
</dbReference>
<dbReference type="InterPro" id="IPR001453">
    <property type="entry name" value="MoaB/Mog_dom"/>
</dbReference>
<evidence type="ECO:0000256" key="2">
    <source>
        <dbReference type="ARBA" id="ARBA00005046"/>
    </source>
</evidence>
<keyword evidence="5 11" id="KW-0808">Transferase</keyword>
<name>A0A3B0WHI4_9ZZZZ</name>
<keyword evidence="8" id="KW-0501">Molybdenum cofactor biosynthesis</keyword>
<dbReference type="UniPathway" id="UPA00344"/>
<sequence length="415" mass="44364">MKTIEIKTVEVNTADNCASPDLISVEQAIEKILSQAVPVIETESVDVLDALNRVLAEELLSTINVPGYDNSAMDGYAIHSADCQTTGSILPVSQRIPAGQVGATLEKGTAARIFTGAPIPEGANSVVMQEMCESDGNNVVINMVAEAGSNVRRAGEDIAQGGVVLNAGKRLRAQELGLLASVGLADFNVKRKLKVAIFFTGDEIVSPGQPLKPGQIYNSNRYTLHGLLQALGCEIVDLGIVPDTLEATVDVLKKSVSGTDMVITSGGVSVGEEDYVRIALEKLGELSMWRIAMKPGKPVAFGKVDKTLFMGLPGNPVSVFVTFLLFARPLILKLQGVDNYLAKYTSVIADFDWASVKRQEYLRVRLEQENGKIIAQLYPHQGSGVLSSASWADGLVEVAIGAEIKKGDTVKYLAF</sequence>
<evidence type="ECO:0000256" key="5">
    <source>
        <dbReference type="ARBA" id="ARBA00022679"/>
    </source>
</evidence>
<dbReference type="Gene3D" id="2.170.190.11">
    <property type="entry name" value="Molybdopterin biosynthesis moea protein, domain 3"/>
    <property type="match status" value="1"/>
</dbReference>
<dbReference type="InterPro" id="IPR005111">
    <property type="entry name" value="MoeA_C_domain_IV"/>
</dbReference>
<dbReference type="InterPro" id="IPR038987">
    <property type="entry name" value="MoeA-like"/>
</dbReference>
<comment type="catalytic activity">
    <reaction evidence="9">
        <text>adenylyl-molybdopterin + molybdate = Mo-molybdopterin + AMP + H(+)</text>
        <dbReference type="Rhea" id="RHEA:35047"/>
        <dbReference type="ChEBI" id="CHEBI:15378"/>
        <dbReference type="ChEBI" id="CHEBI:36264"/>
        <dbReference type="ChEBI" id="CHEBI:62727"/>
        <dbReference type="ChEBI" id="CHEBI:71302"/>
        <dbReference type="ChEBI" id="CHEBI:456215"/>
        <dbReference type="EC" id="2.10.1.1"/>
    </reaction>
</comment>
<dbReference type="PANTHER" id="PTHR10192">
    <property type="entry name" value="MOLYBDOPTERIN BIOSYNTHESIS PROTEIN"/>
    <property type="match status" value="1"/>
</dbReference>
<gene>
    <name evidence="11" type="ORF">MNBD_GAMMA05-2010</name>
</gene>
<dbReference type="InterPro" id="IPR036688">
    <property type="entry name" value="MoeA_C_domain_IV_sf"/>
</dbReference>
<proteinExistence type="predicted"/>
<dbReference type="SUPFAM" id="SSF53218">
    <property type="entry name" value="Molybdenum cofactor biosynthesis proteins"/>
    <property type="match status" value="1"/>
</dbReference>
<comment type="pathway">
    <text evidence="2">Cofactor biosynthesis; molybdopterin biosynthesis.</text>
</comment>
<evidence type="ECO:0000256" key="6">
    <source>
        <dbReference type="ARBA" id="ARBA00022723"/>
    </source>
</evidence>
<dbReference type="GO" id="GO:0006777">
    <property type="term" value="P:Mo-molybdopterin cofactor biosynthetic process"/>
    <property type="evidence" value="ECO:0007669"/>
    <property type="project" value="UniProtKB-KW"/>
</dbReference>
<dbReference type="PROSITE" id="PS01079">
    <property type="entry name" value="MOCF_BIOSYNTHESIS_2"/>
    <property type="match status" value="1"/>
</dbReference>
<dbReference type="Gene3D" id="3.40.980.10">
    <property type="entry name" value="MoaB/Mog-like domain"/>
    <property type="match status" value="1"/>
</dbReference>
<dbReference type="PANTHER" id="PTHR10192:SF5">
    <property type="entry name" value="GEPHYRIN"/>
    <property type="match status" value="1"/>
</dbReference>
<dbReference type="InterPro" id="IPR036425">
    <property type="entry name" value="MoaB/Mog-like_dom_sf"/>
</dbReference>
<evidence type="ECO:0000259" key="10">
    <source>
        <dbReference type="SMART" id="SM00852"/>
    </source>
</evidence>
<dbReference type="FunFam" id="3.40.980.10:FF:000004">
    <property type="entry name" value="Molybdopterin molybdenumtransferase"/>
    <property type="match status" value="1"/>
</dbReference>
<dbReference type="SUPFAM" id="SSF63882">
    <property type="entry name" value="MoeA N-terminal region -like"/>
    <property type="match status" value="1"/>
</dbReference>
<keyword evidence="6" id="KW-0479">Metal-binding</keyword>
<protein>
    <recommendedName>
        <fullName evidence="3">molybdopterin molybdotransferase</fullName>
        <ecNumber evidence="3">2.10.1.1</ecNumber>
    </recommendedName>
</protein>
<dbReference type="GO" id="GO:0061599">
    <property type="term" value="F:molybdopterin molybdotransferase activity"/>
    <property type="evidence" value="ECO:0007669"/>
    <property type="project" value="UniProtKB-EC"/>
</dbReference>
<dbReference type="EMBL" id="UOFE01000023">
    <property type="protein sequence ID" value="VAW51940.1"/>
    <property type="molecule type" value="Genomic_DNA"/>
</dbReference>